<name>A0A4Q7L1H5_9PSEU</name>
<dbReference type="PANTHER" id="PTHR43027">
    <property type="entry name" value="DOXORUBICIN RESISTANCE ABC TRANSPORTER PERMEASE PROTEIN DRRC-RELATED"/>
    <property type="match status" value="1"/>
</dbReference>
<feature type="transmembrane region" description="Helical" evidence="1">
    <location>
        <begin position="21"/>
        <end position="39"/>
    </location>
</feature>
<dbReference type="PANTHER" id="PTHR43027:SF2">
    <property type="entry name" value="TRANSPORT PERMEASE PROTEIN"/>
    <property type="match status" value="1"/>
</dbReference>
<sequence>MNALLKLSTVELKLLVRNKTVAVTAIALPLMFGAFLVANRDATAMHGGWPAVVALQFVSLLGFTVYVSVTTTLAARRQDLYLKRLRSGEVSDGAILGGMMVPFAVLGVAQAVVILIYISVNGAPVPADPVALVLALIVGVAVSMAVGVVTSAVTATAEMAQITTAPFFFALLGGAIWALTNPGDVLPLIAPGGAVTDLVSRAWDDGGIAAHLGDALPALGISAVWVIVSVVAAGRLFRWEPRG</sequence>
<evidence type="ECO:0000256" key="1">
    <source>
        <dbReference type="SAM" id="Phobius"/>
    </source>
</evidence>
<dbReference type="Proteomes" id="UP000294257">
    <property type="component" value="Unassembled WGS sequence"/>
</dbReference>
<accession>A0A4Q7L1H5</accession>
<feature type="transmembrane region" description="Helical" evidence="1">
    <location>
        <begin position="95"/>
        <end position="118"/>
    </location>
</feature>
<protein>
    <submittedName>
        <fullName evidence="2">ABC-2 type transport system permease protein</fullName>
    </submittedName>
</protein>
<keyword evidence="3" id="KW-1185">Reference proteome</keyword>
<dbReference type="RefSeq" id="WP_130343232.1">
    <property type="nucleotide sequence ID" value="NZ_SGWQ01000002.1"/>
</dbReference>
<evidence type="ECO:0000313" key="3">
    <source>
        <dbReference type="Proteomes" id="UP000294257"/>
    </source>
</evidence>
<keyword evidence="1" id="KW-1133">Transmembrane helix</keyword>
<feature type="transmembrane region" description="Helical" evidence="1">
    <location>
        <begin position="215"/>
        <end position="237"/>
    </location>
</feature>
<dbReference type="InterPro" id="IPR052902">
    <property type="entry name" value="ABC-2_transporter"/>
</dbReference>
<dbReference type="EMBL" id="SGWQ01000002">
    <property type="protein sequence ID" value="RZS43378.1"/>
    <property type="molecule type" value="Genomic_DNA"/>
</dbReference>
<dbReference type="AlphaFoldDB" id="A0A4Q7L1H5"/>
<gene>
    <name evidence="2" type="ORF">EV193_102357</name>
</gene>
<proteinExistence type="predicted"/>
<comment type="caution">
    <text evidence="2">The sequence shown here is derived from an EMBL/GenBank/DDBJ whole genome shotgun (WGS) entry which is preliminary data.</text>
</comment>
<feature type="transmembrane region" description="Helical" evidence="1">
    <location>
        <begin position="160"/>
        <end position="179"/>
    </location>
</feature>
<feature type="transmembrane region" description="Helical" evidence="1">
    <location>
        <begin position="130"/>
        <end position="153"/>
    </location>
</feature>
<feature type="transmembrane region" description="Helical" evidence="1">
    <location>
        <begin position="51"/>
        <end position="74"/>
    </location>
</feature>
<keyword evidence="1" id="KW-0472">Membrane</keyword>
<organism evidence="2 3">
    <name type="scientific">Herbihabitans rhizosphaerae</name>
    <dbReference type="NCBI Taxonomy" id="1872711"/>
    <lineage>
        <taxon>Bacteria</taxon>
        <taxon>Bacillati</taxon>
        <taxon>Actinomycetota</taxon>
        <taxon>Actinomycetes</taxon>
        <taxon>Pseudonocardiales</taxon>
        <taxon>Pseudonocardiaceae</taxon>
        <taxon>Herbihabitans</taxon>
    </lineage>
</organism>
<evidence type="ECO:0000313" key="2">
    <source>
        <dbReference type="EMBL" id="RZS43378.1"/>
    </source>
</evidence>
<reference evidence="2 3" key="1">
    <citation type="submission" date="2019-02" db="EMBL/GenBank/DDBJ databases">
        <title>Genomic Encyclopedia of Type Strains, Phase IV (KMG-IV): sequencing the most valuable type-strain genomes for metagenomic binning, comparative biology and taxonomic classification.</title>
        <authorList>
            <person name="Goeker M."/>
        </authorList>
    </citation>
    <scope>NUCLEOTIDE SEQUENCE [LARGE SCALE GENOMIC DNA]</scope>
    <source>
        <strain evidence="2 3">DSM 101727</strain>
    </source>
</reference>
<keyword evidence="1" id="KW-0812">Transmembrane</keyword>
<dbReference type="OrthoDB" id="3399482at2"/>